<dbReference type="GO" id="GO:0005524">
    <property type="term" value="F:ATP binding"/>
    <property type="evidence" value="ECO:0007669"/>
    <property type="project" value="InterPro"/>
</dbReference>
<dbReference type="Gene3D" id="3.30.470.30">
    <property type="entry name" value="DNA ligase/mRNA capping enzyme"/>
    <property type="match status" value="1"/>
</dbReference>
<dbReference type="InterPro" id="IPR001339">
    <property type="entry name" value="mRNA_cap_enzyme_adenylation"/>
</dbReference>
<dbReference type="Gene3D" id="3.30.1490.430">
    <property type="match status" value="1"/>
</dbReference>
<dbReference type="InterPro" id="IPR051029">
    <property type="entry name" value="mRNA_Capping_Enz/RNA_Phosphat"/>
</dbReference>
<feature type="compositionally biased region" description="Basic residues" evidence="1">
    <location>
        <begin position="27"/>
        <end position="37"/>
    </location>
</feature>
<feature type="compositionally biased region" description="Acidic residues" evidence="1">
    <location>
        <begin position="1"/>
        <end position="17"/>
    </location>
</feature>
<gene>
    <name evidence="3" type="primary">Rngtt</name>
    <name evidence="3" type="ORF">Anas_11371</name>
</gene>
<feature type="region of interest" description="Disordered" evidence="1">
    <location>
        <begin position="1"/>
        <end position="37"/>
    </location>
</feature>
<dbReference type="EMBL" id="SEYY01000691">
    <property type="protein sequence ID" value="KAB7506713.1"/>
    <property type="molecule type" value="Genomic_DNA"/>
</dbReference>
<dbReference type="AlphaFoldDB" id="A0A5N5TKL6"/>
<dbReference type="CDD" id="cd07895">
    <property type="entry name" value="Adenylation_mRNA_capping"/>
    <property type="match status" value="1"/>
</dbReference>
<dbReference type="Pfam" id="PF01331">
    <property type="entry name" value="mRNA_cap_enzyme"/>
    <property type="match status" value="1"/>
</dbReference>
<comment type="caution">
    <text evidence="3">The sequence shown here is derived from an EMBL/GenBank/DDBJ whole genome shotgun (WGS) entry which is preliminary data.</text>
</comment>
<proteinExistence type="predicted"/>
<dbReference type="OrthoDB" id="200924at2759"/>
<protein>
    <submittedName>
        <fullName evidence="3">mRNA-capping enzyme</fullName>
    </submittedName>
</protein>
<dbReference type="PANTHER" id="PTHR10367">
    <property type="entry name" value="MRNA-CAPPING ENZYME"/>
    <property type="match status" value="1"/>
</dbReference>
<evidence type="ECO:0000313" key="4">
    <source>
        <dbReference type="Proteomes" id="UP000326759"/>
    </source>
</evidence>
<accession>A0A5N5TKL6</accession>
<name>A0A5N5TKL6_9CRUS</name>
<dbReference type="GO" id="GO:0006370">
    <property type="term" value="P:7-methylguanosine mRNA capping"/>
    <property type="evidence" value="ECO:0007669"/>
    <property type="project" value="InterPro"/>
</dbReference>
<dbReference type="Proteomes" id="UP000326759">
    <property type="component" value="Unassembled WGS sequence"/>
</dbReference>
<evidence type="ECO:0000256" key="1">
    <source>
        <dbReference type="SAM" id="MobiDB-lite"/>
    </source>
</evidence>
<sequence>MEENSDDDDDPSMEEESPNGNHGCRNGSKRKSKKMKKNPVFMEGVPGVYPLVEEPKLSIIQRKIQDICSWTQQGFPGCQPVSMTQDNLSFLSAKAYKVSWKADGTRYMMYIDGKSEVYFADRDYCIFHSPGIEFRDKHDLRRALFETLLDGEMVIDADPKTGTKYPRYLIYDAILIGGKNVATDNFHLRIERIFTDIISPRNAAIEKGFINKTKQPFSVRRKDFWDATAQNTGKLLSESFKKQLWHEPDGLNISTST</sequence>
<keyword evidence="4" id="KW-1185">Reference proteome</keyword>
<dbReference type="PANTHER" id="PTHR10367:SF17">
    <property type="entry name" value="MRNA-CAPPING ENZYME"/>
    <property type="match status" value="1"/>
</dbReference>
<evidence type="ECO:0000259" key="2">
    <source>
        <dbReference type="Pfam" id="PF01331"/>
    </source>
</evidence>
<reference evidence="3 4" key="1">
    <citation type="journal article" date="2019" name="PLoS Biol.">
        <title>Sex chromosomes control vertical transmission of feminizing Wolbachia symbionts in an isopod.</title>
        <authorList>
            <person name="Becking T."/>
            <person name="Chebbi M.A."/>
            <person name="Giraud I."/>
            <person name="Moumen B."/>
            <person name="Laverre T."/>
            <person name="Caubet Y."/>
            <person name="Peccoud J."/>
            <person name="Gilbert C."/>
            <person name="Cordaux R."/>
        </authorList>
    </citation>
    <scope>NUCLEOTIDE SEQUENCE [LARGE SCALE GENOMIC DNA]</scope>
    <source>
        <strain evidence="3">ANa2</strain>
        <tissue evidence="3">Whole body excluding digestive tract and cuticle</tissue>
    </source>
</reference>
<dbReference type="GO" id="GO:0004484">
    <property type="term" value="F:mRNA guanylyltransferase activity"/>
    <property type="evidence" value="ECO:0007669"/>
    <property type="project" value="InterPro"/>
</dbReference>
<feature type="domain" description="mRNA capping enzyme adenylation" evidence="2">
    <location>
        <begin position="79"/>
        <end position="254"/>
    </location>
</feature>
<organism evidence="3 4">
    <name type="scientific">Armadillidium nasatum</name>
    <dbReference type="NCBI Taxonomy" id="96803"/>
    <lineage>
        <taxon>Eukaryota</taxon>
        <taxon>Metazoa</taxon>
        <taxon>Ecdysozoa</taxon>
        <taxon>Arthropoda</taxon>
        <taxon>Crustacea</taxon>
        <taxon>Multicrustacea</taxon>
        <taxon>Malacostraca</taxon>
        <taxon>Eumalacostraca</taxon>
        <taxon>Peracarida</taxon>
        <taxon>Isopoda</taxon>
        <taxon>Oniscidea</taxon>
        <taxon>Crinocheta</taxon>
        <taxon>Armadillidiidae</taxon>
        <taxon>Armadillidium</taxon>
    </lineage>
</organism>
<evidence type="ECO:0000313" key="3">
    <source>
        <dbReference type="EMBL" id="KAB7506713.1"/>
    </source>
</evidence>
<dbReference type="SUPFAM" id="SSF56091">
    <property type="entry name" value="DNA ligase/mRNA capping enzyme, catalytic domain"/>
    <property type="match status" value="1"/>
</dbReference>